<keyword evidence="2" id="KW-1185">Reference proteome</keyword>
<reference evidence="1 2" key="1">
    <citation type="journal article" date="2021" name="Commun. Biol.">
        <title>The genome of Shorea leprosula (Dipterocarpaceae) highlights the ecological relevance of drought in aseasonal tropical rainforests.</title>
        <authorList>
            <person name="Ng K.K.S."/>
            <person name="Kobayashi M.J."/>
            <person name="Fawcett J.A."/>
            <person name="Hatakeyama M."/>
            <person name="Paape T."/>
            <person name="Ng C.H."/>
            <person name="Ang C.C."/>
            <person name="Tnah L.H."/>
            <person name="Lee C.T."/>
            <person name="Nishiyama T."/>
            <person name="Sese J."/>
            <person name="O'Brien M.J."/>
            <person name="Copetti D."/>
            <person name="Mohd Noor M.I."/>
            <person name="Ong R.C."/>
            <person name="Putra M."/>
            <person name="Sireger I.Z."/>
            <person name="Indrioko S."/>
            <person name="Kosugi Y."/>
            <person name="Izuno A."/>
            <person name="Isagi Y."/>
            <person name="Lee S.L."/>
            <person name="Shimizu K.K."/>
        </authorList>
    </citation>
    <scope>NUCLEOTIDE SEQUENCE [LARGE SCALE GENOMIC DNA]</scope>
    <source>
        <strain evidence="1">214</strain>
    </source>
</reference>
<gene>
    <name evidence="1" type="ORF">SLEP1_g56884</name>
</gene>
<sequence length="20" mass="2311">MPSNYPELELIDSFRANVNT</sequence>
<evidence type="ECO:0000313" key="2">
    <source>
        <dbReference type="Proteomes" id="UP001054252"/>
    </source>
</evidence>
<dbReference type="AlphaFoldDB" id="A0AAV5MN30"/>
<dbReference type="Proteomes" id="UP001054252">
    <property type="component" value="Unassembled WGS sequence"/>
</dbReference>
<evidence type="ECO:0008006" key="3">
    <source>
        <dbReference type="Google" id="ProtNLM"/>
    </source>
</evidence>
<feature type="non-terminal residue" evidence="1">
    <location>
        <position position="20"/>
    </location>
</feature>
<accession>A0AAV5MN30</accession>
<proteinExistence type="predicted"/>
<comment type="caution">
    <text evidence="1">The sequence shown here is derived from an EMBL/GenBank/DDBJ whole genome shotgun (WGS) entry which is preliminary data.</text>
</comment>
<organism evidence="1 2">
    <name type="scientific">Rubroshorea leprosula</name>
    <dbReference type="NCBI Taxonomy" id="152421"/>
    <lineage>
        <taxon>Eukaryota</taxon>
        <taxon>Viridiplantae</taxon>
        <taxon>Streptophyta</taxon>
        <taxon>Embryophyta</taxon>
        <taxon>Tracheophyta</taxon>
        <taxon>Spermatophyta</taxon>
        <taxon>Magnoliopsida</taxon>
        <taxon>eudicotyledons</taxon>
        <taxon>Gunneridae</taxon>
        <taxon>Pentapetalae</taxon>
        <taxon>rosids</taxon>
        <taxon>malvids</taxon>
        <taxon>Malvales</taxon>
        <taxon>Dipterocarpaceae</taxon>
        <taxon>Rubroshorea</taxon>
    </lineage>
</organism>
<protein>
    <recommendedName>
        <fullName evidence="3">PsbA</fullName>
    </recommendedName>
</protein>
<dbReference type="EMBL" id="BPVZ01000345">
    <property type="protein sequence ID" value="GKV50171.1"/>
    <property type="molecule type" value="Genomic_DNA"/>
</dbReference>
<name>A0AAV5MN30_9ROSI</name>
<evidence type="ECO:0000313" key="1">
    <source>
        <dbReference type="EMBL" id="GKV50171.1"/>
    </source>
</evidence>